<feature type="transmembrane region" description="Helical" evidence="1">
    <location>
        <begin position="28"/>
        <end position="46"/>
    </location>
</feature>
<comment type="caution">
    <text evidence="2">The sequence shown here is derived from an EMBL/GenBank/DDBJ whole genome shotgun (WGS) entry which is preliminary data.</text>
</comment>
<dbReference type="Proteomes" id="UP001321473">
    <property type="component" value="Unassembled WGS sequence"/>
</dbReference>
<proteinExistence type="predicted"/>
<evidence type="ECO:0000313" key="3">
    <source>
        <dbReference type="Proteomes" id="UP001321473"/>
    </source>
</evidence>
<evidence type="ECO:0000256" key="1">
    <source>
        <dbReference type="SAM" id="Phobius"/>
    </source>
</evidence>
<dbReference type="EMBL" id="JARKHS020006146">
    <property type="protein sequence ID" value="KAK8782913.1"/>
    <property type="molecule type" value="Genomic_DNA"/>
</dbReference>
<protein>
    <submittedName>
        <fullName evidence="2">Uncharacterized protein</fullName>
    </submittedName>
</protein>
<keyword evidence="3" id="KW-1185">Reference proteome</keyword>
<keyword evidence="1" id="KW-1133">Transmembrane helix</keyword>
<keyword evidence="1" id="KW-0812">Transmembrane</keyword>
<name>A0AAQ4F7R7_AMBAM</name>
<evidence type="ECO:0000313" key="2">
    <source>
        <dbReference type="EMBL" id="KAK8782913.1"/>
    </source>
</evidence>
<reference evidence="2 3" key="1">
    <citation type="journal article" date="2023" name="Arcadia Sci">
        <title>De novo assembly of a long-read Amblyomma americanum tick genome.</title>
        <authorList>
            <person name="Chou S."/>
            <person name="Poskanzer K.E."/>
            <person name="Rollins M."/>
            <person name="Thuy-Boun P.S."/>
        </authorList>
    </citation>
    <scope>NUCLEOTIDE SEQUENCE [LARGE SCALE GENOMIC DNA]</scope>
    <source>
        <strain evidence="2">F_SG_1</strain>
        <tissue evidence="2">Salivary glands</tissue>
    </source>
</reference>
<dbReference type="AlphaFoldDB" id="A0AAQ4F7R7"/>
<accession>A0AAQ4F7R7</accession>
<gene>
    <name evidence="2" type="ORF">V5799_015745</name>
</gene>
<organism evidence="2 3">
    <name type="scientific">Amblyomma americanum</name>
    <name type="common">Lone star tick</name>
    <dbReference type="NCBI Taxonomy" id="6943"/>
    <lineage>
        <taxon>Eukaryota</taxon>
        <taxon>Metazoa</taxon>
        <taxon>Ecdysozoa</taxon>
        <taxon>Arthropoda</taxon>
        <taxon>Chelicerata</taxon>
        <taxon>Arachnida</taxon>
        <taxon>Acari</taxon>
        <taxon>Parasitiformes</taxon>
        <taxon>Ixodida</taxon>
        <taxon>Ixodoidea</taxon>
        <taxon>Ixodidae</taxon>
        <taxon>Amblyomminae</taxon>
        <taxon>Amblyomma</taxon>
    </lineage>
</organism>
<sequence length="123" mass="13448">MLIDNFLDPSCSKQTTKELMKRAEMQRYLVYAVIILFCVQILMSSVNGCNTSLRPASERGKGCLGRVTGQDCHKDGCRYPSGGCNGCIGSHAWCKGCLVFAWDNQSASGRDGSFFSVSYTVRG</sequence>
<keyword evidence="1" id="KW-0472">Membrane</keyword>